<feature type="compositionally biased region" description="Basic residues" evidence="1">
    <location>
        <begin position="81"/>
        <end position="90"/>
    </location>
</feature>
<accession>A0AAV4AX98</accession>
<keyword evidence="3" id="KW-1185">Reference proteome</keyword>
<reference evidence="2 3" key="1">
    <citation type="journal article" date="2021" name="Elife">
        <title>Chloroplast acquisition without the gene transfer in kleptoplastic sea slugs, Plakobranchus ocellatus.</title>
        <authorList>
            <person name="Maeda T."/>
            <person name="Takahashi S."/>
            <person name="Yoshida T."/>
            <person name="Shimamura S."/>
            <person name="Takaki Y."/>
            <person name="Nagai Y."/>
            <person name="Toyoda A."/>
            <person name="Suzuki Y."/>
            <person name="Arimoto A."/>
            <person name="Ishii H."/>
            <person name="Satoh N."/>
            <person name="Nishiyama T."/>
            <person name="Hasebe M."/>
            <person name="Maruyama T."/>
            <person name="Minagawa J."/>
            <person name="Obokata J."/>
            <person name="Shigenobu S."/>
        </authorList>
    </citation>
    <scope>NUCLEOTIDE SEQUENCE [LARGE SCALE GENOMIC DNA]</scope>
</reference>
<comment type="caution">
    <text evidence="2">The sequence shown here is derived from an EMBL/GenBank/DDBJ whole genome shotgun (WGS) entry which is preliminary data.</text>
</comment>
<feature type="region of interest" description="Disordered" evidence="1">
    <location>
        <begin position="57"/>
        <end position="90"/>
    </location>
</feature>
<proteinExistence type="predicted"/>
<sequence>MSRPSALFGRQKKKSQLVRLCSVFGISLLQKSLDQSFANRQNFRLSEKAIHLSSVGARLPSDRSSGDGYTANSTNTDTLPAKRRRDRFFK</sequence>
<protein>
    <submittedName>
        <fullName evidence="2">Uncharacterized protein</fullName>
    </submittedName>
</protein>
<evidence type="ECO:0000256" key="1">
    <source>
        <dbReference type="SAM" id="MobiDB-lite"/>
    </source>
</evidence>
<name>A0AAV4AX98_9GAST</name>
<evidence type="ECO:0000313" key="3">
    <source>
        <dbReference type="Proteomes" id="UP000735302"/>
    </source>
</evidence>
<dbReference type="Proteomes" id="UP000735302">
    <property type="component" value="Unassembled WGS sequence"/>
</dbReference>
<dbReference type="EMBL" id="BLXT01004211">
    <property type="protein sequence ID" value="GFO10754.1"/>
    <property type="molecule type" value="Genomic_DNA"/>
</dbReference>
<dbReference type="AlphaFoldDB" id="A0AAV4AX98"/>
<evidence type="ECO:0000313" key="2">
    <source>
        <dbReference type="EMBL" id="GFO10754.1"/>
    </source>
</evidence>
<organism evidence="2 3">
    <name type="scientific">Plakobranchus ocellatus</name>
    <dbReference type="NCBI Taxonomy" id="259542"/>
    <lineage>
        <taxon>Eukaryota</taxon>
        <taxon>Metazoa</taxon>
        <taxon>Spiralia</taxon>
        <taxon>Lophotrochozoa</taxon>
        <taxon>Mollusca</taxon>
        <taxon>Gastropoda</taxon>
        <taxon>Heterobranchia</taxon>
        <taxon>Euthyneura</taxon>
        <taxon>Panpulmonata</taxon>
        <taxon>Sacoglossa</taxon>
        <taxon>Placobranchoidea</taxon>
        <taxon>Plakobranchidae</taxon>
        <taxon>Plakobranchus</taxon>
    </lineage>
</organism>
<gene>
    <name evidence="2" type="ORF">PoB_003725900</name>
</gene>